<keyword evidence="3" id="KW-1185">Reference proteome</keyword>
<organism evidence="2 3">
    <name type="scientific">Asparagus officinalis</name>
    <name type="common">Garden asparagus</name>
    <dbReference type="NCBI Taxonomy" id="4686"/>
    <lineage>
        <taxon>Eukaryota</taxon>
        <taxon>Viridiplantae</taxon>
        <taxon>Streptophyta</taxon>
        <taxon>Embryophyta</taxon>
        <taxon>Tracheophyta</taxon>
        <taxon>Spermatophyta</taxon>
        <taxon>Magnoliopsida</taxon>
        <taxon>Liliopsida</taxon>
        <taxon>Asparagales</taxon>
        <taxon>Asparagaceae</taxon>
        <taxon>Asparagoideae</taxon>
        <taxon>Asparagus</taxon>
    </lineage>
</organism>
<gene>
    <name evidence="2" type="ORF">A4U43_C01F32410</name>
</gene>
<dbReference type="Gramene" id="ONK81741">
    <property type="protein sequence ID" value="ONK81741"/>
    <property type="gene ID" value="A4U43_C01F32410"/>
</dbReference>
<feature type="region of interest" description="Disordered" evidence="1">
    <location>
        <begin position="16"/>
        <end position="85"/>
    </location>
</feature>
<protein>
    <submittedName>
        <fullName evidence="2">Uncharacterized protein</fullName>
    </submittedName>
</protein>
<name>A0A5P1FXD1_ASPOF</name>
<dbReference type="EMBL" id="CM007381">
    <property type="protein sequence ID" value="ONK81741.1"/>
    <property type="molecule type" value="Genomic_DNA"/>
</dbReference>
<proteinExistence type="predicted"/>
<feature type="compositionally biased region" description="Polar residues" evidence="1">
    <location>
        <begin position="36"/>
        <end position="47"/>
    </location>
</feature>
<evidence type="ECO:0000313" key="2">
    <source>
        <dbReference type="EMBL" id="ONK81741.1"/>
    </source>
</evidence>
<evidence type="ECO:0000256" key="1">
    <source>
        <dbReference type="SAM" id="MobiDB-lite"/>
    </source>
</evidence>
<dbReference type="AlphaFoldDB" id="A0A5P1FXD1"/>
<sequence length="187" mass="20438">MASKLQRLLSSLLESPMPKLGFHNDHQSPVMFASKRNLSSSTPQQPSEKSKVDSPLSPPLSNDGGVGLDEDRTKEGEDGGEDDSGIFINRATWGRGQLDLGIGIFISELLVDELSSQSQVICLNLQQDEQVDSSSSDSSYTHPEQNKIVGGQIFKISLSQAIKNKWLEIGKQLVSRKVTEKVVKNIS</sequence>
<accession>A0A5P1FXD1</accession>
<evidence type="ECO:0000313" key="3">
    <source>
        <dbReference type="Proteomes" id="UP000243459"/>
    </source>
</evidence>
<reference evidence="3" key="1">
    <citation type="journal article" date="2017" name="Nat. Commun.">
        <title>The asparagus genome sheds light on the origin and evolution of a young Y chromosome.</title>
        <authorList>
            <person name="Harkess A."/>
            <person name="Zhou J."/>
            <person name="Xu C."/>
            <person name="Bowers J.E."/>
            <person name="Van der Hulst R."/>
            <person name="Ayyampalayam S."/>
            <person name="Mercati F."/>
            <person name="Riccardi P."/>
            <person name="McKain M.R."/>
            <person name="Kakrana A."/>
            <person name="Tang H."/>
            <person name="Ray J."/>
            <person name="Groenendijk J."/>
            <person name="Arikit S."/>
            <person name="Mathioni S.M."/>
            <person name="Nakano M."/>
            <person name="Shan H."/>
            <person name="Telgmann-Rauber A."/>
            <person name="Kanno A."/>
            <person name="Yue Z."/>
            <person name="Chen H."/>
            <person name="Li W."/>
            <person name="Chen Y."/>
            <person name="Xu X."/>
            <person name="Zhang Y."/>
            <person name="Luo S."/>
            <person name="Chen H."/>
            <person name="Gao J."/>
            <person name="Mao Z."/>
            <person name="Pires J.C."/>
            <person name="Luo M."/>
            <person name="Kudrna D."/>
            <person name="Wing R.A."/>
            <person name="Meyers B.C."/>
            <person name="Yi K."/>
            <person name="Kong H."/>
            <person name="Lavrijsen P."/>
            <person name="Sunseri F."/>
            <person name="Falavigna A."/>
            <person name="Ye Y."/>
            <person name="Leebens-Mack J.H."/>
            <person name="Chen G."/>
        </authorList>
    </citation>
    <scope>NUCLEOTIDE SEQUENCE [LARGE SCALE GENOMIC DNA]</scope>
    <source>
        <strain evidence="3">cv. DH0086</strain>
    </source>
</reference>
<dbReference type="Proteomes" id="UP000243459">
    <property type="component" value="Chromosome 1"/>
</dbReference>